<dbReference type="AlphaFoldDB" id="A0A5S4V841"/>
<comment type="caution">
    <text evidence="1">The sequence shown here is derived from an EMBL/GenBank/DDBJ whole genome shotgun (WGS) entry which is preliminary data.</text>
</comment>
<proteinExistence type="predicted"/>
<name>A0A5S4V841_9MICO</name>
<keyword evidence="2" id="KW-1185">Reference proteome</keyword>
<dbReference type="Proteomes" id="UP000325243">
    <property type="component" value="Unassembled WGS sequence"/>
</dbReference>
<accession>A0A5S4V841</accession>
<gene>
    <name evidence="1" type="ORF">FYC51_13710</name>
</gene>
<reference evidence="1 2" key="1">
    <citation type="submission" date="2019-08" db="EMBL/GenBank/DDBJ databases">
        <authorList>
            <person name="Hu J."/>
        </authorList>
    </citation>
    <scope>NUCLEOTIDE SEQUENCE [LARGE SCALE GENOMIC DNA]</scope>
    <source>
        <strain evidence="1 2">NEAU-184</strain>
    </source>
</reference>
<organism evidence="1 2">
    <name type="scientific">Agromyces mariniharenae</name>
    <dbReference type="NCBI Taxonomy" id="2604423"/>
    <lineage>
        <taxon>Bacteria</taxon>
        <taxon>Bacillati</taxon>
        <taxon>Actinomycetota</taxon>
        <taxon>Actinomycetes</taxon>
        <taxon>Micrococcales</taxon>
        <taxon>Microbacteriaceae</taxon>
        <taxon>Agromyces</taxon>
    </lineage>
</organism>
<evidence type="ECO:0000313" key="1">
    <source>
        <dbReference type="EMBL" id="TYL50275.1"/>
    </source>
</evidence>
<dbReference type="RefSeq" id="WP_148734377.1">
    <property type="nucleotide sequence ID" value="NZ_VSSB01000002.1"/>
</dbReference>
<protein>
    <submittedName>
        <fullName evidence="1">Uncharacterized protein</fullName>
    </submittedName>
</protein>
<sequence length="69" mass="7310">MPAEPITIHRRIPRSSDAVARTASPLTLTISPLDGTVTISRAPGRVRDGIRASGPVCVRVTIRNVTAHA</sequence>
<evidence type="ECO:0000313" key="2">
    <source>
        <dbReference type="Proteomes" id="UP000325243"/>
    </source>
</evidence>
<dbReference type="EMBL" id="VSSB01000002">
    <property type="protein sequence ID" value="TYL50275.1"/>
    <property type="molecule type" value="Genomic_DNA"/>
</dbReference>